<dbReference type="OrthoDB" id="1683460at2"/>
<name>A0A1W2EVP4_9FIRM</name>
<dbReference type="Proteomes" id="UP000192738">
    <property type="component" value="Unassembled WGS sequence"/>
</dbReference>
<protein>
    <submittedName>
        <fullName evidence="2">Uncharacterized protein</fullName>
    </submittedName>
</protein>
<feature type="transmembrane region" description="Helical" evidence="1">
    <location>
        <begin position="71"/>
        <end position="91"/>
    </location>
</feature>
<proteinExistence type="predicted"/>
<feature type="transmembrane region" description="Helical" evidence="1">
    <location>
        <begin position="98"/>
        <end position="119"/>
    </location>
</feature>
<dbReference type="NCBIfam" id="NF041644">
    <property type="entry name" value="CBO0543_fam"/>
    <property type="match status" value="1"/>
</dbReference>
<feature type="transmembrane region" description="Helical" evidence="1">
    <location>
        <begin position="6"/>
        <end position="25"/>
    </location>
</feature>
<feature type="transmembrane region" description="Helical" evidence="1">
    <location>
        <begin position="125"/>
        <end position="144"/>
    </location>
</feature>
<keyword evidence="3" id="KW-1185">Reference proteome</keyword>
<dbReference type="InterPro" id="IPR048147">
    <property type="entry name" value="CBO0543-like"/>
</dbReference>
<keyword evidence="1" id="KW-1133">Transmembrane helix</keyword>
<evidence type="ECO:0000313" key="3">
    <source>
        <dbReference type="Proteomes" id="UP000192738"/>
    </source>
</evidence>
<reference evidence="2 3" key="1">
    <citation type="submission" date="2017-04" db="EMBL/GenBank/DDBJ databases">
        <authorList>
            <person name="Afonso C.L."/>
            <person name="Miller P.J."/>
            <person name="Scott M.A."/>
            <person name="Spackman E."/>
            <person name="Goraichik I."/>
            <person name="Dimitrov K.M."/>
            <person name="Suarez D.L."/>
            <person name="Swayne D.E."/>
        </authorList>
    </citation>
    <scope>NUCLEOTIDE SEQUENCE [LARGE SCALE GENOMIC DNA]</scope>
    <source>
        <strain evidence="2 3">DSM 5090</strain>
    </source>
</reference>
<feature type="transmembrane region" description="Helical" evidence="1">
    <location>
        <begin position="37"/>
        <end position="59"/>
    </location>
</feature>
<dbReference type="AlphaFoldDB" id="A0A1W2EVP4"/>
<dbReference type="EMBL" id="FWXI01000032">
    <property type="protein sequence ID" value="SMD13767.1"/>
    <property type="molecule type" value="Genomic_DNA"/>
</dbReference>
<gene>
    <name evidence="2" type="ORF">SAMN04488500_13214</name>
</gene>
<accession>A0A1W2EVP4</accession>
<keyword evidence="1" id="KW-0812">Transmembrane</keyword>
<evidence type="ECO:0000313" key="2">
    <source>
        <dbReference type="EMBL" id="SMD13767.1"/>
    </source>
</evidence>
<evidence type="ECO:0000256" key="1">
    <source>
        <dbReference type="SAM" id="Phobius"/>
    </source>
</evidence>
<dbReference type="RefSeq" id="WP_084578282.1">
    <property type="nucleotide sequence ID" value="NZ_CP155572.1"/>
</dbReference>
<keyword evidence="1" id="KW-0472">Membrane</keyword>
<organism evidence="2 3">
    <name type="scientific">Sporomusa malonica</name>
    <dbReference type="NCBI Taxonomy" id="112901"/>
    <lineage>
        <taxon>Bacteria</taxon>
        <taxon>Bacillati</taxon>
        <taxon>Bacillota</taxon>
        <taxon>Negativicutes</taxon>
        <taxon>Selenomonadales</taxon>
        <taxon>Sporomusaceae</taxon>
        <taxon>Sporomusa</taxon>
    </lineage>
</organism>
<sequence>MTFSMERIIIGVAWVITALALWLWIPRDRYSLRKAQVAFFFMQMVTWIFGLLVVEWGLIEYPIHEFEHANMTSFTFEFFVYPVICTFYNLYYPETQRYFYEFWYTVLYCTPITLLEIILEKYTELIGYIHWAWYWTWITLFLTFRISRAYIKWFYSSHDTS</sequence>